<proteinExistence type="predicted"/>
<dbReference type="PANTHER" id="PTHR48207:SF3">
    <property type="entry name" value="SUCCINATE--HYDROXYMETHYLGLUTARATE COA-TRANSFERASE"/>
    <property type="match status" value="1"/>
</dbReference>
<reference evidence="2 3" key="1">
    <citation type="submission" date="2019-02" db="EMBL/GenBank/DDBJ databases">
        <authorList>
            <person name="Sun L."/>
            <person name="Pan D."/>
            <person name="Wu X."/>
        </authorList>
    </citation>
    <scope>NUCLEOTIDE SEQUENCE [LARGE SCALE GENOMIC DNA]</scope>
    <source>
        <strain evidence="2 3">JW-1</strain>
    </source>
</reference>
<dbReference type="OrthoDB" id="9797653at2"/>
<dbReference type="Pfam" id="PF02515">
    <property type="entry name" value="CoA_transf_3"/>
    <property type="match status" value="1"/>
</dbReference>
<keyword evidence="1 2" id="KW-0808">Transferase</keyword>
<protein>
    <submittedName>
        <fullName evidence="2">CoA transferase</fullName>
    </submittedName>
</protein>
<dbReference type="InterPro" id="IPR023606">
    <property type="entry name" value="CoA-Trfase_III_dom_1_sf"/>
</dbReference>
<sequence length="442" mass="45541">MPNQGSLEGVLVVDLSRALAGPHAGQMLGDLGARVVKVEAPVMGDDTRSWGPPFVQGSGGEAFSTYFLSCNRNKESIALDLKSDDGRRVLTELLRRADVLIENFRTGVMDRLGFGTAALAELNPRLVQLSITGFGHDGPEGGRAGYDQIVQGEAGLMSLTGSGPDDPQRVGTPIADLLGGIHGVVGVLAALYERERTGRGRVVRTSLLSSIVGVHAFQGTRVTVAGEVPAAQGNHHPSIAPYGLFRCRDGAVQISVGNERLWRAFCTEFDVDPETPGLAANPDRVAHRDETIAFVEAAFADHDAASLLQRLAAAGVPAGKVRDLAEVYAWDQLHSQGLVVDVDHAALGGISLPGPAIRFFDVDGSGESERARTAHTAPPVLDQHGAAIRAWLGLDRVATASAGATAPPGATASAGATAPAGVTATASATAGAGANRTAGAGA</sequence>
<dbReference type="InterPro" id="IPR044855">
    <property type="entry name" value="CoA-Trfase_III_dom3_sf"/>
</dbReference>
<dbReference type="InterPro" id="IPR003673">
    <property type="entry name" value="CoA-Trfase_fam_III"/>
</dbReference>
<dbReference type="Proteomes" id="UP000289260">
    <property type="component" value="Chromosome"/>
</dbReference>
<evidence type="ECO:0000256" key="1">
    <source>
        <dbReference type="ARBA" id="ARBA00022679"/>
    </source>
</evidence>
<dbReference type="SUPFAM" id="SSF89796">
    <property type="entry name" value="CoA-transferase family III (CaiB/BaiF)"/>
    <property type="match status" value="1"/>
</dbReference>
<accession>A0A4P6KIA7</accession>
<dbReference type="Gene3D" id="3.40.50.10540">
    <property type="entry name" value="Crotonobetainyl-coa:carnitine coa-transferase, domain 1"/>
    <property type="match status" value="1"/>
</dbReference>
<dbReference type="InterPro" id="IPR050483">
    <property type="entry name" value="CoA-transferase_III_domain"/>
</dbReference>
<dbReference type="AlphaFoldDB" id="A0A4P6KIA7"/>
<dbReference type="RefSeq" id="WP_130110433.1">
    <property type="nucleotide sequence ID" value="NZ_CP035806.1"/>
</dbReference>
<dbReference type="KEGG" id="ltr:EVS81_11035"/>
<keyword evidence="3" id="KW-1185">Reference proteome</keyword>
<name>A0A4P6KIA7_9MICO</name>
<dbReference type="Gene3D" id="3.30.1540.10">
    <property type="entry name" value="formyl-coa transferase, domain 3"/>
    <property type="match status" value="1"/>
</dbReference>
<dbReference type="GO" id="GO:0008410">
    <property type="term" value="F:CoA-transferase activity"/>
    <property type="evidence" value="ECO:0007669"/>
    <property type="project" value="TreeGrafter"/>
</dbReference>
<dbReference type="PANTHER" id="PTHR48207">
    <property type="entry name" value="SUCCINATE--HYDROXYMETHYLGLUTARATE COA-TRANSFERASE"/>
    <property type="match status" value="1"/>
</dbReference>
<evidence type="ECO:0000313" key="2">
    <source>
        <dbReference type="EMBL" id="QBE49304.1"/>
    </source>
</evidence>
<gene>
    <name evidence="2" type="ORF">EVS81_11035</name>
</gene>
<organism evidence="2 3">
    <name type="scientific">Leucobacter triazinivorans</name>
    <dbReference type="NCBI Taxonomy" id="1784719"/>
    <lineage>
        <taxon>Bacteria</taxon>
        <taxon>Bacillati</taxon>
        <taxon>Actinomycetota</taxon>
        <taxon>Actinomycetes</taxon>
        <taxon>Micrococcales</taxon>
        <taxon>Microbacteriaceae</taxon>
        <taxon>Leucobacter</taxon>
    </lineage>
</organism>
<dbReference type="EMBL" id="CP035806">
    <property type="protein sequence ID" value="QBE49304.1"/>
    <property type="molecule type" value="Genomic_DNA"/>
</dbReference>
<evidence type="ECO:0000313" key="3">
    <source>
        <dbReference type="Proteomes" id="UP000289260"/>
    </source>
</evidence>